<keyword evidence="6" id="KW-0067">ATP-binding</keyword>
<dbReference type="EC" id="2.7.10.2" evidence="11"/>
<evidence type="ECO:0000256" key="9">
    <source>
        <dbReference type="SAM" id="Phobius"/>
    </source>
</evidence>
<keyword evidence="7 9" id="KW-1133">Transmembrane helix</keyword>
<protein>
    <submittedName>
        <fullName evidence="11">Polysaccharide biosynthesis tyrosine autokinase</fullName>
        <ecNumber evidence="11">2.7.10.2</ecNumber>
    </submittedName>
</protein>
<dbReference type="Proteomes" id="UP000740605">
    <property type="component" value="Unassembled WGS sequence"/>
</dbReference>
<keyword evidence="4 9" id="KW-0812">Transmembrane</keyword>
<dbReference type="InterPro" id="IPR027417">
    <property type="entry name" value="P-loop_NTPase"/>
</dbReference>
<dbReference type="Pfam" id="PF02706">
    <property type="entry name" value="Wzz"/>
    <property type="match status" value="1"/>
</dbReference>
<dbReference type="InterPro" id="IPR003856">
    <property type="entry name" value="LPS_length_determ_N"/>
</dbReference>
<dbReference type="InterPro" id="IPR050445">
    <property type="entry name" value="Bact_polysacc_biosynth/exp"/>
</dbReference>
<keyword evidence="8 9" id="KW-0472">Membrane</keyword>
<dbReference type="GO" id="GO:0004715">
    <property type="term" value="F:non-membrane spanning protein tyrosine kinase activity"/>
    <property type="evidence" value="ECO:0007669"/>
    <property type="project" value="UniProtKB-EC"/>
</dbReference>
<keyword evidence="5" id="KW-0547">Nucleotide-binding</keyword>
<dbReference type="CDD" id="cd05387">
    <property type="entry name" value="BY-kinase"/>
    <property type="match status" value="1"/>
</dbReference>
<evidence type="ECO:0000256" key="2">
    <source>
        <dbReference type="ARBA" id="ARBA00006683"/>
    </source>
</evidence>
<evidence type="ECO:0000259" key="10">
    <source>
        <dbReference type="Pfam" id="PF02706"/>
    </source>
</evidence>
<keyword evidence="3" id="KW-1003">Cell membrane</keyword>
<organism evidence="11 12">
    <name type="scientific">Microbacterium flavum</name>
    <dbReference type="NCBI Taxonomy" id="415216"/>
    <lineage>
        <taxon>Bacteria</taxon>
        <taxon>Bacillati</taxon>
        <taxon>Actinomycetota</taxon>
        <taxon>Actinomycetes</taxon>
        <taxon>Micrococcales</taxon>
        <taxon>Microbacteriaceae</taxon>
        <taxon>Microbacterium</taxon>
    </lineage>
</organism>
<keyword evidence="12" id="KW-1185">Reference proteome</keyword>
<dbReference type="InterPro" id="IPR005702">
    <property type="entry name" value="Wzc-like_C"/>
</dbReference>
<dbReference type="PANTHER" id="PTHR32309:SF13">
    <property type="entry name" value="FERRIC ENTEROBACTIN TRANSPORT PROTEIN FEPE"/>
    <property type="match status" value="1"/>
</dbReference>
<name>A0ABS5XUX2_9MICO</name>
<evidence type="ECO:0000256" key="8">
    <source>
        <dbReference type="ARBA" id="ARBA00023136"/>
    </source>
</evidence>
<evidence type="ECO:0000256" key="3">
    <source>
        <dbReference type="ARBA" id="ARBA00022475"/>
    </source>
</evidence>
<dbReference type="EMBL" id="JAFLHG010000008">
    <property type="protein sequence ID" value="MBT8798335.1"/>
    <property type="molecule type" value="Genomic_DNA"/>
</dbReference>
<accession>A0ABS5XUX2</accession>
<evidence type="ECO:0000256" key="1">
    <source>
        <dbReference type="ARBA" id="ARBA00004651"/>
    </source>
</evidence>
<evidence type="ECO:0000256" key="6">
    <source>
        <dbReference type="ARBA" id="ARBA00022840"/>
    </source>
</evidence>
<keyword evidence="11" id="KW-0808">Transferase</keyword>
<comment type="subcellular location">
    <subcellularLocation>
        <location evidence="1">Cell membrane</location>
        <topology evidence="1">Multi-pass membrane protein</topology>
    </subcellularLocation>
</comment>
<feature type="domain" description="Polysaccharide chain length determinant N-terminal" evidence="10">
    <location>
        <begin position="2"/>
        <end position="89"/>
    </location>
</feature>
<gene>
    <name evidence="11" type="ORF">J0P97_09640</name>
</gene>
<comment type="similarity">
    <text evidence="2">Belongs to the CpsC/CapA family.</text>
</comment>
<comment type="caution">
    <text evidence="11">The sequence shown here is derived from an EMBL/GenBank/DDBJ whole genome shotgun (WGS) entry which is preliminary data.</text>
</comment>
<sequence length="461" mass="49332">MTLREYIASLRKYWFVIVALAALGGLAGYAYAQFQPDLYRSQSSVMVIPARGDNTSELVQGSSYVQNLVQTYAVVATSPTVLEPVIRSLDLQTSPQALAQTISVESPLNTVVLNISVVAREPALAQRIADAVAEELAGAVQDLSPQNADNKPAVRVQTISPAKIAQSPFSPNVRLFVGAGAVIGLLLGVVFAILRRLLATRVVTRADIAAQTDTPLLGELYQAGAGTTLATVVRTAPRGSVTESARNIVANLRFANVDGVTKVILVTSGTSGEGKSSVSVSIAEIMAEQGARVLLIDADLRRASIAELTGLEGAVGLTTVLLRDVSVSEAIQEWQPNLDVLTSGVLPPNPVQLLTSDHLRQLIESVRDEYDYVIIDSAPVLAVSDPLWLASTTDGMVVVTRSRMTKREDLTRTLATLEATREPIIGIILNGAKQVDLGPYYEKTPEKRRRRATSKKVETNA</sequence>
<evidence type="ECO:0000313" key="12">
    <source>
        <dbReference type="Proteomes" id="UP000740605"/>
    </source>
</evidence>
<dbReference type="Gene3D" id="3.40.50.300">
    <property type="entry name" value="P-loop containing nucleotide triphosphate hydrolases"/>
    <property type="match status" value="1"/>
</dbReference>
<feature type="transmembrane region" description="Helical" evidence="9">
    <location>
        <begin position="175"/>
        <end position="194"/>
    </location>
</feature>
<evidence type="ECO:0000256" key="7">
    <source>
        <dbReference type="ARBA" id="ARBA00022989"/>
    </source>
</evidence>
<dbReference type="SUPFAM" id="SSF52540">
    <property type="entry name" value="P-loop containing nucleoside triphosphate hydrolases"/>
    <property type="match status" value="1"/>
</dbReference>
<dbReference type="RefSeq" id="WP_215487578.1">
    <property type="nucleotide sequence ID" value="NZ_BAAAPJ010000006.1"/>
</dbReference>
<dbReference type="PANTHER" id="PTHR32309">
    <property type="entry name" value="TYROSINE-PROTEIN KINASE"/>
    <property type="match status" value="1"/>
</dbReference>
<dbReference type="Pfam" id="PF10609">
    <property type="entry name" value="ParA"/>
    <property type="match status" value="1"/>
</dbReference>
<dbReference type="NCBIfam" id="TIGR01007">
    <property type="entry name" value="eps_fam"/>
    <property type="match status" value="1"/>
</dbReference>
<evidence type="ECO:0000256" key="5">
    <source>
        <dbReference type="ARBA" id="ARBA00022741"/>
    </source>
</evidence>
<proteinExistence type="inferred from homology"/>
<reference evidence="11 12" key="1">
    <citation type="submission" date="2021-03" db="EMBL/GenBank/DDBJ databases">
        <title>Microbacterium pauli sp. nov., isolated from microfiltered milk.</title>
        <authorList>
            <person name="Bellassi P."/>
            <person name="Fontana A."/>
            <person name="Callegari M.L."/>
            <person name="Lorenzo M."/>
            <person name="Cappa F."/>
        </authorList>
    </citation>
    <scope>NUCLEOTIDE SEQUENCE [LARGE SCALE GENOMIC DNA]</scope>
    <source>
        <strain evidence="11 12">DSM 18909</strain>
    </source>
</reference>
<dbReference type="InterPro" id="IPR033756">
    <property type="entry name" value="YlxH/NBP35"/>
</dbReference>
<evidence type="ECO:0000313" key="11">
    <source>
        <dbReference type="EMBL" id="MBT8798335.1"/>
    </source>
</evidence>
<evidence type="ECO:0000256" key="4">
    <source>
        <dbReference type="ARBA" id="ARBA00022692"/>
    </source>
</evidence>